<evidence type="ECO:0000313" key="2">
    <source>
        <dbReference type="EMBL" id="VEH98957.1"/>
    </source>
</evidence>
<gene>
    <name evidence="1" type="ORF">HY04_11545</name>
    <name evidence="2" type="ORF">NCTC13489_01260</name>
</gene>
<dbReference type="OrthoDB" id="5952844at2"/>
<dbReference type="AlphaFoldDB" id="A0A3S4VEJ8"/>
<sequence>MANLTNNRLNVVATAAQIAAVKAALTTIDTNLPFLIGLTTEERILLPAINVDNKVFTEDAINAGVNNAGMLPNFLSVSDMQTDLALFNQLDELIAMLKQTVEKLDDTQLLAGSESYSSALMLYKLFGAAADSGIPGADAIVAQLRERFSSQGNTPNTLPKNPV</sequence>
<reference evidence="1 3" key="1">
    <citation type="submission" date="2014-07" db="EMBL/GenBank/DDBJ databases">
        <authorList>
            <person name="Pisani N.G."/>
            <person name="Newman J.D."/>
        </authorList>
    </citation>
    <scope>NUCLEOTIDE SEQUENCE [LARGE SCALE GENOMIC DNA]</scope>
    <source>
        <strain evidence="1 3">LMG 24720</strain>
    </source>
</reference>
<protein>
    <submittedName>
        <fullName evidence="2">Uncharacterized protein</fullName>
    </submittedName>
</protein>
<dbReference type="Proteomes" id="UP000028349">
    <property type="component" value="Unassembled WGS sequence"/>
</dbReference>
<proteinExistence type="predicted"/>
<dbReference type="EMBL" id="LR134441">
    <property type="protein sequence ID" value="VEH98957.1"/>
    <property type="molecule type" value="Genomic_DNA"/>
</dbReference>
<organism evidence="2 4">
    <name type="scientific">Kaistella antarctica</name>
    <dbReference type="NCBI Taxonomy" id="266748"/>
    <lineage>
        <taxon>Bacteria</taxon>
        <taxon>Pseudomonadati</taxon>
        <taxon>Bacteroidota</taxon>
        <taxon>Flavobacteriia</taxon>
        <taxon>Flavobacteriales</taxon>
        <taxon>Weeksellaceae</taxon>
        <taxon>Chryseobacterium group</taxon>
        <taxon>Kaistella</taxon>
    </lineage>
</organism>
<evidence type="ECO:0000313" key="4">
    <source>
        <dbReference type="Proteomes" id="UP000270036"/>
    </source>
</evidence>
<dbReference type="KEGG" id="cant:NCTC13489_01260"/>
<accession>A0A3S4VEJ8</accession>
<reference evidence="2 4" key="2">
    <citation type="submission" date="2018-12" db="EMBL/GenBank/DDBJ databases">
        <authorList>
            <consortium name="Pathogen Informatics"/>
        </authorList>
    </citation>
    <scope>NUCLEOTIDE SEQUENCE [LARGE SCALE GENOMIC DNA]</scope>
    <source>
        <strain evidence="2 4">NCTC13489</strain>
    </source>
</reference>
<dbReference type="EMBL" id="JPEP01000002">
    <property type="protein sequence ID" value="KEY19064.1"/>
    <property type="molecule type" value="Genomic_DNA"/>
</dbReference>
<dbReference type="STRING" id="266748.HY04_11545"/>
<name>A0A3S4VEJ8_9FLAO</name>
<dbReference type="Proteomes" id="UP000270036">
    <property type="component" value="Chromosome"/>
</dbReference>
<evidence type="ECO:0000313" key="3">
    <source>
        <dbReference type="Proteomes" id="UP000028349"/>
    </source>
</evidence>
<evidence type="ECO:0000313" key="1">
    <source>
        <dbReference type="EMBL" id="KEY19064.1"/>
    </source>
</evidence>
<dbReference type="RefSeq" id="WP_034719868.1">
    <property type="nucleotide sequence ID" value="NZ_FOIX01000004.1"/>
</dbReference>
<keyword evidence="3" id="KW-1185">Reference proteome</keyword>